<protein>
    <submittedName>
        <fullName evidence="7">LysE family translocator</fullName>
    </submittedName>
</protein>
<evidence type="ECO:0000256" key="4">
    <source>
        <dbReference type="ARBA" id="ARBA00022989"/>
    </source>
</evidence>
<evidence type="ECO:0000256" key="2">
    <source>
        <dbReference type="ARBA" id="ARBA00022475"/>
    </source>
</evidence>
<gene>
    <name evidence="7" type="ORF">WIS52_06580</name>
</gene>
<comment type="subcellular location">
    <subcellularLocation>
        <location evidence="1">Cell membrane</location>
        <topology evidence="1">Multi-pass membrane protein</topology>
    </subcellularLocation>
</comment>
<feature type="transmembrane region" description="Helical" evidence="6">
    <location>
        <begin position="150"/>
        <end position="175"/>
    </location>
</feature>
<accession>A0ABV1K6L7</accession>
<proteinExistence type="predicted"/>
<dbReference type="EMBL" id="JBEDNQ010000002">
    <property type="protein sequence ID" value="MEQ3550133.1"/>
    <property type="molecule type" value="Genomic_DNA"/>
</dbReference>
<keyword evidence="5 6" id="KW-0472">Membrane</keyword>
<dbReference type="PANTHER" id="PTHR30086:SF20">
    <property type="entry name" value="ARGININE EXPORTER PROTEIN ARGO-RELATED"/>
    <property type="match status" value="1"/>
</dbReference>
<keyword evidence="2" id="KW-1003">Cell membrane</keyword>
<evidence type="ECO:0000256" key="6">
    <source>
        <dbReference type="SAM" id="Phobius"/>
    </source>
</evidence>
<feature type="transmembrane region" description="Helical" evidence="6">
    <location>
        <begin position="6"/>
        <end position="28"/>
    </location>
</feature>
<dbReference type="InterPro" id="IPR001123">
    <property type="entry name" value="LeuE-type"/>
</dbReference>
<evidence type="ECO:0000256" key="1">
    <source>
        <dbReference type="ARBA" id="ARBA00004651"/>
    </source>
</evidence>
<sequence>MTWASYGAYLLIVVGLVLMPGPDTFVLLRSSLAGGRRSGMLTASGVFAGNALQGSAAAFGLGVLIAQSHTAFTVIRWAGVVYLCVLGVQALRAARRGDYPEVVGGGPRPRAHRAIGLGFLSNVTNPKILIMYLSVLPQFLVPGVTTTADALLLALTVAVLGGFWQVGMVVAVHRARAWFSRRRVRRTGDAVAGVALLGFGGALAAGA</sequence>
<dbReference type="PANTHER" id="PTHR30086">
    <property type="entry name" value="ARGININE EXPORTER PROTEIN ARGO"/>
    <property type="match status" value="1"/>
</dbReference>
<dbReference type="Pfam" id="PF01810">
    <property type="entry name" value="LysE"/>
    <property type="match status" value="1"/>
</dbReference>
<evidence type="ECO:0000313" key="7">
    <source>
        <dbReference type="EMBL" id="MEQ3550133.1"/>
    </source>
</evidence>
<organism evidence="7 8">
    <name type="scientific">Pseudonocardia nematodicida</name>
    <dbReference type="NCBI Taxonomy" id="1206997"/>
    <lineage>
        <taxon>Bacteria</taxon>
        <taxon>Bacillati</taxon>
        <taxon>Actinomycetota</taxon>
        <taxon>Actinomycetes</taxon>
        <taxon>Pseudonocardiales</taxon>
        <taxon>Pseudonocardiaceae</taxon>
        <taxon>Pseudonocardia</taxon>
    </lineage>
</organism>
<comment type="caution">
    <text evidence="7">The sequence shown here is derived from an EMBL/GenBank/DDBJ whole genome shotgun (WGS) entry which is preliminary data.</text>
</comment>
<keyword evidence="8" id="KW-1185">Reference proteome</keyword>
<evidence type="ECO:0000313" key="8">
    <source>
        <dbReference type="Proteomes" id="UP001494902"/>
    </source>
</evidence>
<dbReference type="PIRSF" id="PIRSF006324">
    <property type="entry name" value="LeuE"/>
    <property type="match status" value="1"/>
</dbReference>
<evidence type="ECO:0000256" key="3">
    <source>
        <dbReference type="ARBA" id="ARBA00022692"/>
    </source>
</evidence>
<feature type="transmembrane region" description="Helical" evidence="6">
    <location>
        <begin position="74"/>
        <end position="94"/>
    </location>
</feature>
<keyword evidence="4 6" id="KW-1133">Transmembrane helix</keyword>
<feature type="transmembrane region" description="Helical" evidence="6">
    <location>
        <begin position="40"/>
        <end position="68"/>
    </location>
</feature>
<reference evidence="7 8" key="1">
    <citation type="submission" date="2024-03" db="EMBL/GenBank/DDBJ databases">
        <title>Draft genome sequence of Pseudonocardia nematodicida JCM 31783.</title>
        <authorList>
            <person name="Butdee W."/>
            <person name="Duangmal K."/>
        </authorList>
    </citation>
    <scope>NUCLEOTIDE SEQUENCE [LARGE SCALE GENOMIC DNA]</scope>
    <source>
        <strain evidence="7 8">JCM 31783</strain>
    </source>
</reference>
<dbReference type="Proteomes" id="UP001494902">
    <property type="component" value="Unassembled WGS sequence"/>
</dbReference>
<feature type="transmembrane region" description="Helical" evidence="6">
    <location>
        <begin position="114"/>
        <end position="135"/>
    </location>
</feature>
<name>A0ABV1K6L7_9PSEU</name>
<keyword evidence="3 6" id="KW-0812">Transmembrane</keyword>
<dbReference type="RefSeq" id="WP_349297215.1">
    <property type="nucleotide sequence ID" value="NZ_JBEDNQ010000002.1"/>
</dbReference>
<evidence type="ECO:0000256" key="5">
    <source>
        <dbReference type="ARBA" id="ARBA00023136"/>
    </source>
</evidence>